<dbReference type="Proteomes" id="UP000280444">
    <property type="component" value="Unassembled WGS sequence"/>
</dbReference>
<comment type="caution">
    <text evidence="2">The sequence shown here is derived from an EMBL/GenBank/DDBJ whole genome shotgun (WGS) entry which is preliminary data.</text>
</comment>
<feature type="signal peptide" evidence="1">
    <location>
        <begin position="1"/>
        <end position="23"/>
    </location>
</feature>
<gene>
    <name evidence="2" type="ORF">EII11_10315</name>
</gene>
<accession>A0A3P1SB72</accession>
<dbReference type="OrthoDB" id="5332150at2"/>
<proteinExistence type="predicted"/>
<protein>
    <submittedName>
        <fullName evidence="2">Uncharacterized protein</fullName>
    </submittedName>
</protein>
<sequence>MSSVKKCGTVLVALCVCAGLLSACGAGDGEENITPDLMLLTAKEAGGGVQTPIQGEDMSTAADCGPDDTIYYPEPYATPYAVKYISGDRRIVLGVWDFLDGSFDFGPPEIDRLARGDYCRLGKAYLVAKGATPTTDWRVTPLDFGEGIAAFQAVYWEGKGLTPPPPEPVVEEGRFIRTAARAYGIVDDTYIMVRIDLKNSSVEPPSEEELRALWDAQVA</sequence>
<evidence type="ECO:0000313" key="3">
    <source>
        <dbReference type="Proteomes" id="UP000280444"/>
    </source>
</evidence>
<reference evidence="2 3" key="1">
    <citation type="submission" date="2018-11" db="EMBL/GenBank/DDBJ databases">
        <title>Genomes From Bacteria Associated with the Canine Oral Cavity: a Test Case for Automated Genome-Based Taxonomic Assignment.</title>
        <authorList>
            <person name="Coil D.A."/>
            <person name="Jospin G."/>
            <person name="Darling A.E."/>
            <person name="Wallis C."/>
            <person name="Davis I.J."/>
            <person name="Harris S."/>
            <person name="Eisen J.A."/>
            <person name="Holcombe L.J."/>
            <person name="O'Flynn C."/>
        </authorList>
    </citation>
    <scope>NUCLEOTIDE SEQUENCE [LARGE SCALE GENOMIC DNA]</scope>
    <source>
        <strain evidence="2 3">OH770</strain>
    </source>
</reference>
<dbReference type="PROSITE" id="PS51257">
    <property type="entry name" value="PROKAR_LIPOPROTEIN"/>
    <property type="match status" value="1"/>
</dbReference>
<dbReference type="AlphaFoldDB" id="A0A3P1SB72"/>
<evidence type="ECO:0000256" key="1">
    <source>
        <dbReference type="SAM" id="SignalP"/>
    </source>
</evidence>
<keyword evidence="1" id="KW-0732">Signal</keyword>
<feature type="non-terminal residue" evidence="2">
    <location>
        <position position="219"/>
    </location>
</feature>
<dbReference type="RefSeq" id="WP_133306628.1">
    <property type="nucleotide sequence ID" value="NZ_RQZF01000026.1"/>
</dbReference>
<dbReference type="EMBL" id="RQZF01000026">
    <property type="protein sequence ID" value="RRC94418.1"/>
    <property type="molecule type" value="Genomic_DNA"/>
</dbReference>
<feature type="chain" id="PRO_5038676593" evidence="1">
    <location>
        <begin position="24"/>
        <end position="219"/>
    </location>
</feature>
<organism evidence="2 3">
    <name type="scientific">Schaalia canis</name>
    <dbReference type="NCBI Taxonomy" id="100469"/>
    <lineage>
        <taxon>Bacteria</taxon>
        <taxon>Bacillati</taxon>
        <taxon>Actinomycetota</taxon>
        <taxon>Actinomycetes</taxon>
        <taxon>Actinomycetales</taxon>
        <taxon>Actinomycetaceae</taxon>
        <taxon>Schaalia</taxon>
    </lineage>
</organism>
<keyword evidence="3" id="KW-1185">Reference proteome</keyword>
<name>A0A3P1SB72_9ACTO</name>
<evidence type="ECO:0000313" key="2">
    <source>
        <dbReference type="EMBL" id="RRC94418.1"/>
    </source>
</evidence>